<evidence type="ECO:0000259" key="1">
    <source>
        <dbReference type="PROSITE" id="PS50994"/>
    </source>
</evidence>
<dbReference type="SUPFAM" id="SSF53098">
    <property type="entry name" value="Ribonuclease H-like"/>
    <property type="match status" value="1"/>
</dbReference>
<organism evidence="3 4">
    <name type="scientific">Methylobacterium aquaticum</name>
    <dbReference type="NCBI Taxonomy" id="270351"/>
    <lineage>
        <taxon>Bacteria</taxon>
        <taxon>Pseudomonadati</taxon>
        <taxon>Pseudomonadota</taxon>
        <taxon>Alphaproteobacteria</taxon>
        <taxon>Hyphomicrobiales</taxon>
        <taxon>Methylobacteriaceae</taxon>
        <taxon>Methylobacterium</taxon>
    </lineage>
</organism>
<evidence type="ECO:0000313" key="4">
    <source>
        <dbReference type="Proteomes" id="UP000035929"/>
    </source>
</evidence>
<protein>
    <recommendedName>
        <fullName evidence="5">Integrase</fullName>
    </recommendedName>
</protein>
<dbReference type="GO" id="GO:0003677">
    <property type="term" value="F:DNA binding"/>
    <property type="evidence" value="ECO:0007669"/>
    <property type="project" value="InterPro"/>
</dbReference>
<dbReference type="PROSITE" id="PS51702">
    <property type="entry name" value="HTH_MU"/>
    <property type="match status" value="1"/>
</dbReference>
<dbReference type="InterPro" id="IPR036397">
    <property type="entry name" value="RNaseH_sf"/>
</dbReference>
<dbReference type="InterPro" id="IPR003314">
    <property type="entry name" value="Mu-type_HTH"/>
</dbReference>
<gene>
    <name evidence="3" type="ORF">VP06_26905</name>
</gene>
<comment type="caution">
    <text evidence="3">The sequence shown here is derived from an EMBL/GenBank/DDBJ whole genome shotgun (WGS) entry which is preliminary data.</text>
</comment>
<dbReference type="InterPro" id="IPR009061">
    <property type="entry name" value="DNA-bd_dom_put_sf"/>
</dbReference>
<dbReference type="Gene3D" id="3.30.420.10">
    <property type="entry name" value="Ribonuclease H-like superfamily/Ribonuclease H"/>
    <property type="match status" value="1"/>
</dbReference>
<name>A0A0J6URB3_9HYPH</name>
<dbReference type="SUPFAM" id="SSF46955">
    <property type="entry name" value="Putative DNA-binding domain"/>
    <property type="match status" value="1"/>
</dbReference>
<dbReference type="InterPro" id="IPR001584">
    <property type="entry name" value="Integrase_cat-core"/>
</dbReference>
<dbReference type="RefSeq" id="WP_048466864.1">
    <property type="nucleotide sequence ID" value="NZ_LABX01000240.1"/>
</dbReference>
<reference evidence="3 4" key="1">
    <citation type="submission" date="2015-03" db="EMBL/GenBank/DDBJ databases">
        <title>Genome sequencing of Methylobacterium aquaticum DSM16371 type strain.</title>
        <authorList>
            <person name="Chaudhry V."/>
            <person name="Patil P.B."/>
        </authorList>
    </citation>
    <scope>NUCLEOTIDE SEQUENCE [LARGE SCALE GENOMIC DNA]</scope>
    <source>
        <strain evidence="3 4">DSM 16371</strain>
    </source>
</reference>
<dbReference type="PATRIC" id="fig|270351.6.peg.3555"/>
<dbReference type="EMBL" id="LABX01000240">
    <property type="protein sequence ID" value="KMO28631.1"/>
    <property type="molecule type" value="Genomic_DNA"/>
</dbReference>
<dbReference type="InterPro" id="IPR015378">
    <property type="entry name" value="Transposase-like_Mu_C"/>
</dbReference>
<dbReference type="PANTHER" id="PTHR35004:SF7">
    <property type="entry name" value="INTEGRASE PROTEIN"/>
    <property type="match status" value="1"/>
</dbReference>
<proteinExistence type="predicted"/>
<dbReference type="InterPro" id="IPR012337">
    <property type="entry name" value="RNaseH-like_sf"/>
</dbReference>
<dbReference type="Pfam" id="PF09299">
    <property type="entry name" value="Mu-transpos_C"/>
    <property type="match status" value="1"/>
</dbReference>
<dbReference type="Proteomes" id="UP000035929">
    <property type="component" value="Unassembled WGS sequence"/>
</dbReference>
<feature type="domain" description="HTH Mu-type" evidence="2">
    <location>
        <begin position="3"/>
        <end position="74"/>
    </location>
</feature>
<dbReference type="Pfam" id="PF00665">
    <property type="entry name" value="rve"/>
    <property type="match status" value="1"/>
</dbReference>
<dbReference type="Pfam" id="PF02316">
    <property type="entry name" value="HTH_Tnp_Mu_1"/>
    <property type="match status" value="1"/>
</dbReference>
<dbReference type="OrthoDB" id="5287589at2"/>
<evidence type="ECO:0008006" key="5">
    <source>
        <dbReference type="Google" id="ProtNLM"/>
    </source>
</evidence>
<evidence type="ECO:0000259" key="2">
    <source>
        <dbReference type="PROSITE" id="PS51702"/>
    </source>
</evidence>
<dbReference type="PANTHER" id="PTHR35004">
    <property type="entry name" value="TRANSPOSASE RV3428C-RELATED"/>
    <property type="match status" value="1"/>
</dbReference>
<feature type="domain" description="Integrase catalytic" evidence="1">
    <location>
        <begin position="279"/>
        <end position="397"/>
    </location>
</feature>
<dbReference type="PROSITE" id="PS50994">
    <property type="entry name" value="INTEGRASE"/>
    <property type="match status" value="1"/>
</dbReference>
<dbReference type="Gene3D" id="1.10.10.10">
    <property type="entry name" value="Winged helix-like DNA-binding domain superfamily/Winged helix DNA-binding domain"/>
    <property type="match status" value="1"/>
</dbReference>
<accession>A0A0J6URB3</accession>
<dbReference type="AlphaFoldDB" id="A0A0J6URB3"/>
<dbReference type="GO" id="GO:0015074">
    <property type="term" value="P:DNA integration"/>
    <property type="evidence" value="ECO:0007669"/>
    <property type="project" value="InterPro"/>
</dbReference>
<evidence type="ECO:0000313" key="3">
    <source>
        <dbReference type="EMBL" id="KMO28631.1"/>
    </source>
</evidence>
<dbReference type="InterPro" id="IPR036388">
    <property type="entry name" value="WH-like_DNA-bd_sf"/>
</dbReference>
<sequence>MKLWLTAAEIADLALPGLPATKRNVNAYAEVSGWTRRAGLWRPRRGVGGGLEYHLDLLPPDARRAYVARLMPEAVPVDVAEAAEAEPAATSMRDDAAEARDARLAILAAAERIFASAKLPREHADLLTVADYAAGRLHVPPWVRARVPALTARSLKRWRAAARDGRTASLAVDRGAARRGLGVLDTAEGGQVRVYALAVIARQPHLSADHVRELLRQRFGETLTVVRSGGEVKTVPLPPIRTVQDALRRWRETEKVALTAITNPDAYKSRYKLAGNNTASTVTRLNEVWQIDASPMDALCVDGRHSVYLAIDIWSRRVVVYVSKTPRAEAVGLLLRRAILAWGVPETVKTDNGSDFTAKASQRLLASLGIEHTLSPAFTPEDKPFVERVVGTFQRDLGPLLPGFIGHSVADRKVIEARRAFSARLGDQDAAKAFCVELTGSDLQGYCDAWAENRYAHRAHAGLRGRADLRVHTPYGAASSYTGPIRRIEDVRVLDLLLAPVAGKDGVRTVGKQGVRIEGSFYHAPQVLPDTQVFVRMDPADMGRAYLFALDGGEYLGEALCPEILGIDPAEAVALAKEARKSLIDERTAEIRREAKSIKPRDFADVILGRANTAASKVVAFPRPSDVHSTPQLTAAAEVFAEPPAPAARPPLPAAEAALQAEIEADLAGAAAPRPNVQPLRRGDTPQLRFRRALDLRARLERGEEIETADALWLGGYEAGPEFRSFQDLYADFGEAAL</sequence>